<gene>
    <name evidence="2" type="ORF">SAMN04487935_1781</name>
</gene>
<sequence>MKKWLFMILPFMSVAASAQNNVATNMTAAASEKVFRTPDVDSKPQLKNGINELSVFIGSNFKFPQIKNKQIKIFVSFIVEPNGTTSDVKAFYVNVKDLVSNGDDQVKIETEAQKELHAEQSSSLKKEAVRVITAFNEKWIPAKKDGQTVRCLYNYPINFNIE</sequence>
<evidence type="ECO:0008006" key="4">
    <source>
        <dbReference type="Google" id="ProtNLM"/>
    </source>
</evidence>
<keyword evidence="1" id="KW-0732">Signal</keyword>
<evidence type="ECO:0000313" key="3">
    <source>
        <dbReference type="Proteomes" id="UP000199580"/>
    </source>
</evidence>
<protein>
    <recommendedName>
        <fullName evidence="4">TonB protein C-terminal</fullName>
    </recommendedName>
</protein>
<dbReference type="Proteomes" id="UP000199580">
    <property type="component" value="Unassembled WGS sequence"/>
</dbReference>
<dbReference type="AlphaFoldDB" id="A0A1G8WG08"/>
<keyword evidence="3" id="KW-1185">Reference proteome</keyword>
<dbReference type="RefSeq" id="WP_091393983.1">
    <property type="nucleotide sequence ID" value="NZ_BKAI01000003.1"/>
</dbReference>
<proteinExistence type="predicted"/>
<evidence type="ECO:0000256" key="1">
    <source>
        <dbReference type="SAM" id="SignalP"/>
    </source>
</evidence>
<name>A0A1G8WG08_9FLAO</name>
<dbReference type="EMBL" id="FNEZ01000002">
    <property type="protein sequence ID" value="SDJ76625.1"/>
    <property type="molecule type" value="Genomic_DNA"/>
</dbReference>
<dbReference type="STRING" id="1128970.SAMN04487935_1781"/>
<reference evidence="2 3" key="1">
    <citation type="submission" date="2016-10" db="EMBL/GenBank/DDBJ databases">
        <authorList>
            <person name="de Groot N.N."/>
        </authorList>
    </citation>
    <scope>NUCLEOTIDE SEQUENCE [LARGE SCALE GENOMIC DNA]</scope>
    <source>
        <strain evidence="2 3">CGMCC 1.10076</strain>
    </source>
</reference>
<organism evidence="2 3">
    <name type="scientific">Flavobacterium noncentrifugens</name>
    <dbReference type="NCBI Taxonomy" id="1128970"/>
    <lineage>
        <taxon>Bacteria</taxon>
        <taxon>Pseudomonadati</taxon>
        <taxon>Bacteroidota</taxon>
        <taxon>Flavobacteriia</taxon>
        <taxon>Flavobacteriales</taxon>
        <taxon>Flavobacteriaceae</taxon>
        <taxon>Flavobacterium</taxon>
    </lineage>
</organism>
<accession>A0A1G8WG08</accession>
<feature type="chain" id="PRO_5011615158" description="TonB protein C-terminal" evidence="1">
    <location>
        <begin position="19"/>
        <end position="162"/>
    </location>
</feature>
<feature type="signal peptide" evidence="1">
    <location>
        <begin position="1"/>
        <end position="18"/>
    </location>
</feature>
<dbReference type="OrthoDB" id="1522859at2"/>
<dbReference type="Gene3D" id="3.30.1150.10">
    <property type="match status" value="1"/>
</dbReference>
<evidence type="ECO:0000313" key="2">
    <source>
        <dbReference type="EMBL" id="SDJ76625.1"/>
    </source>
</evidence>